<dbReference type="EMBL" id="CP119895">
    <property type="protein sequence ID" value="WFD27217.1"/>
    <property type="molecule type" value="Genomic_DNA"/>
</dbReference>
<dbReference type="CDD" id="cd06257">
    <property type="entry name" value="DnaJ"/>
    <property type="match status" value="1"/>
</dbReference>
<keyword evidence="3" id="KW-1185">Reference proteome</keyword>
<dbReference type="InterPro" id="IPR036869">
    <property type="entry name" value="J_dom_sf"/>
</dbReference>
<evidence type="ECO:0000313" key="2">
    <source>
        <dbReference type="EMBL" id="WFD27217.1"/>
    </source>
</evidence>
<reference evidence="2" key="1">
    <citation type="submission" date="2023-03" db="EMBL/GenBank/DDBJ databases">
        <title>Mating type loci evolution in Malassezia.</title>
        <authorList>
            <person name="Coelho M.A."/>
        </authorList>
    </citation>
    <scope>NUCLEOTIDE SEQUENCE</scope>
    <source>
        <strain evidence="2">CBS 9557</strain>
    </source>
</reference>
<dbReference type="InterPro" id="IPR018253">
    <property type="entry name" value="DnaJ_domain_CS"/>
</dbReference>
<dbReference type="AlphaFoldDB" id="A0AAF0J2P1"/>
<dbReference type="SMART" id="SM00271">
    <property type="entry name" value="DnaJ"/>
    <property type="match status" value="1"/>
</dbReference>
<dbReference type="Pfam" id="PF00226">
    <property type="entry name" value="DnaJ"/>
    <property type="match status" value="1"/>
</dbReference>
<proteinExistence type="predicted"/>
<feature type="domain" description="J" evidence="1">
    <location>
        <begin position="89"/>
        <end position="160"/>
    </location>
</feature>
<dbReference type="PRINTS" id="PR00625">
    <property type="entry name" value="JDOMAIN"/>
</dbReference>
<dbReference type="InterPro" id="IPR050817">
    <property type="entry name" value="DjlA_DnaK_co-chaperone"/>
</dbReference>
<evidence type="ECO:0000313" key="3">
    <source>
        <dbReference type="Proteomes" id="UP001213623"/>
    </source>
</evidence>
<gene>
    <name evidence="2" type="ORF">MNAN1_002213</name>
</gene>
<dbReference type="PROSITE" id="PS00636">
    <property type="entry name" value="DNAJ_1"/>
    <property type="match status" value="1"/>
</dbReference>
<dbReference type="Gene3D" id="1.10.287.110">
    <property type="entry name" value="DnaJ domain"/>
    <property type="match status" value="1"/>
</dbReference>
<protein>
    <recommendedName>
        <fullName evidence="1">J domain-containing protein</fullName>
    </recommendedName>
</protein>
<dbReference type="SUPFAM" id="SSF46565">
    <property type="entry name" value="Chaperone J-domain"/>
    <property type="match status" value="1"/>
</dbReference>
<dbReference type="InterPro" id="IPR001623">
    <property type="entry name" value="DnaJ_domain"/>
</dbReference>
<dbReference type="PROSITE" id="PS50076">
    <property type="entry name" value="DNAJ_2"/>
    <property type="match status" value="1"/>
</dbReference>
<name>A0AAF0J2P1_9BASI</name>
<accession>A0AAF0J2P1</accession>
<dbReference type="Proteomes" id="UP001213623">
    <property type="component" value="Chromosome 4"/>
</dbReference>
<sequence length="329" mass="37680">MEDGESDADVDATEERLHAAARVWESSLAPETLQSSGHFSLLSPLVNLAGDKAEDVMLKSQDYATSLRSESRARTTGPETIHKATMRAFSSTLLGVSPSASAAEIKSQFYVIAKKLHPDKLDPNLSKKEQEERLEQFRLIVKAYELLKDQRQRDMYDRYRVGWESTTDVPPRAQWSTPGQYRPRTQQEWEQWYLWSEMLRRHASRGHSHAWQRMARDHGTSYQFYGYTRVTPEDAKRQQESAPVNHQIFFILFFVGSVIAAIQIDGAKKFSARDSGAAAQHTSMVARNLEQARMHARSEEGLLRQRLMLERARENKRAKEQAELPLLSS</sequence>
<organism evidence="2 3">
    <name type="scientific">Malassezia nana</name>
    <dbReference type="NCBI Taxonomy" id="180528"/>
    <lineage>
        <taxon>Eukaryota</taxon>
        <taxon>Fungi</taxon>
        <taxon>Dikarya</taxon>
        <taxon>Basidiomycota</taxon>
        <taxon>Ustilaginomycotina</taxon>
        <taxon>Malasseziomycetes</taxon>
        <taxon>Malasseziales</taxon>
        <taxon>Malasseziaceae</taxon>
        <taxon>Malassezia</taxon>
    </lineage>
</organism>
<dbReference type="PANTHER" id="PTHR24074">
    <property type="entry name" value="CO-CHAPERONE PROTEIN DJLA"/>
    <property type="match status" value="1"/>
</dbReference>
<evidence type="ECO:0000259" key="1">
    <source>
        <dbReference type="PROSITE" id="PS50076"/>
    </source>
</evidence>